<organism evidence="1 2">
    <name type="scientific">Triparma retinervis</name>
    <dbReference type="NCBI Taxonomy" id="2557542"/>
    <lineage>
        <taxon>Eukaryota</taxon>
        <taxon>Sar</taxon>
        <taxon>Stramenopiles</taxon>
        <taxon>Ochrophyta</taxon>
        <taxon>Bolidophyceae</taxon>
        <taxon>Parmales</taxon>
        <taxon>Triparmaceae</taxon>
        <taxon>Triparma</taxon>
    </lineage>
</organism>
<dbReference type="OrthoDB" id="10437906at2759"/>
<keyword evidence="2" id="KW-1185">Reference proteome</keyword>
<dbReference type="EMBL" id="BRXZ01007500">
    <property type="protein sequence ID" value="GMI29177.1"/>
    <property type="molecule type" value="Genomic_DNA"/>
</dbReference>
<accession>A0A9W7L4L6</accession>
<evidence type="ECO:0000313" key="2">
    <source>
        <dbReference type="Proteomes" id="UP001165082"/>
    </source>
</evidence>
<comment type="caution">
    <text evidence="1">The sequence shown here is derived from an EMBL/GenBank/DDBJ whole genome shotgun (WGS) entry which is preliminary data.</text>
</comment>
<protein>
    <submittedName>
        <fullName evidence="1">Uncharacterized protein</fullName>
    </submittedName>
</protein>
<gene>
    <name evidence="1" type="ORF">TrRE_jg6215</name>
</gene>
<feature type="non-terminal residue" evidence="1">
    <location>
        <position position="59"/>
    </location>
</feature>
<dbReference type="AlphaFoldDB" id="A0A9W7L4L6"/>
<proteinExistence type="predicted"/>
<dbReference type="Proteomes" id="UP001165082">
    <property type="component" value="Unassembled WGS sequence"/>
</dbReference>
<name>A0A9W7L4L6_9STRA</name>
<reference evidence="1" key="1">
    <citation type="submission" date="2022-07" db="EMBL/GenBank/DDBJ databases">
        <title>Genome analysis of Parmales, a sister group of diatoms, reveals the evolutionary specialization of diatoms from phago-mixotrophs to photoautotrophs.</title>
        <authorList>
            <person name="Ban H."/>
            <person name="Sato S."/>
            <person name="Yoshikawa S."/>
            <person name="Kazumasa Y."/>
            <person name="Nakamura Y."/>
            <person name="Ichinomiya M."/>
            <person name="Saitoh K."/>
            <person name="Sato N."/>
            <person name="Blanc-Mathieu R."/>
            <person name="Endo H."/>
            <person name="Kuwata A."/>
            <person name="Ogata H."/>
        </authorList>
    </citation>
    <scope>NUCLEOTIDE SEQUENCE</scope>
</reference>
<sequence length="59" mass="6947">MVSAVANWFYCNDDILETIQHFLEIHKHLFSTEGGNPDSPDEFSLEQYDAYNAYCKLWE</sequence>
<evidence type="ECO:0000313" key="1">
    <source>
        <dbReference type="EMBL" id="GMI29177.1"/>
    </source>
</evidence>